<evidence type="ECO:0000313" key="2">
    <source>
        <dbReference type="EnsemblPlants" id="OMERI06G04800.1"/>
    </source>
</evidence>
<proteinExistence type="predicted"/>
<protein>
    <submittedName>
        <fullName evidence="2">Uncharacterized protein</fullName>
    </submittedName>
</protein>
<feature type="region of interest" description="Disordered" evidence="1">
    <location>
        <begin position="1"/>
        <end position="38"/>
    </location>
</feature>
<name>A0A0E0DXD3_9ORYZ</name>
<dbReference type="AlphaFoldDB" id="A0A0E0DXD3"/>
<evidence type="ECO:0000256" key="1">
    <source>
        <dbReference type="SAM" id="MobiDB-lite"/>
    </source>
</evidence>
<feature type="region of interest" description="Disordered" evidence="1">
    <location>
        <begin position="88"/>
        <end position="108"/>
    </location>
</feature>
<keyword evidence="3" id="KW-1185">Reference proteome</keyword>
<feature type="compositionally biased region" description="Basic residues" evidence="1">
    <location>
        <begin position="29"/>
        <end position="38"/>
    </location>
</feature>
<reference evidence="2" key="2">
    <citation type="submission" date="2018-05" db="EMBL/GenBank/DDBJ databases">
        <title>OmerRS3 (Oryza meridionalis Reference Sequence Version 3).</title>
        <authorList>
            <person name="Zhang J."/>
            <person name="Kudrna D."/>
            <person name="Lee S."/>
            <person name="Talag J."/>
            <person name="Welchert J."/>
            <person name="Wing R.A."/>
        </authorList>
    </citation>
    <scope>NUCLEOTIDE SEQUENCE [LARGE SCALE GENOMIC DNA]</scope>
    <source>
        <strain evidence="2">cv. OR44</strain>
    </source>
</reference>
<dbReference type="Gramene" id="OMERI06G04800.1">
    <property type="protein sequence ID" value="OMERI06G04800.1"/>
    <property type="gene ID" value="OMERI06G04800"/>
</dbReference>
<dbReference type="Proteomes" id="UP000008021">
    <property type="component" value="Chromosome 6"/>
</dbReference>
<accession>A0A0E0DXD3</accession>
<evidence type="ECO:0000313" key="3">
    <source>
        <dbReference type="Proteomes" id="UP000008021"/>
    </source>
</evidence>
<dbReference type="EnsemblPlants" id="OMERI06G04800.1">
    <property type="protein sequence ID" value="OMERI06G04800.1"/>
    <property type="gene ID" value="OMERI06G04800"/>
</dbReference>
<reference evidence="2" key="1">
    <citation type="submission" date="2015-04" db="UniProtKB">
        <authorList>
            <consortium name="EnsemblPlants"/>
        </authorList>
    </citation>
    <scope>IDENTIFICATION</scope>
</reference>
<sequence>MSSLPSFAAPHQRAAPTSSTEATEECDVHHKKRSGHKKTKALPNTSYIMYFLGPTESCSASKRSLHSGAILQIPTPTKPFLPAAVAALDTPTSEPPPPPPRDVGTSQNASGTSTCGRCLCLGPLLHLFAVAATGRVRIFFLSVLLAHEGSRQSSMAFLLLYLPVVVDDDSGQVAVAPWTLVSAPWPGAAGS</sequence>
<dbReference type="HOGENOM" id="CLU_1498602_0_0_1"/>
<organism evidence="2">
    <name type="scientific">Oryza meridionalis</name>
    <dbReference type="NCBI Taxonomy" id="40149"/>
    <lineage>
        <taxon>Eukaryota</taxon>
        <taxon>Viridiplantae</taxon>
        <taxon>Streptophyta</taxon>
        <taxon>Embryophyta</taxon>
        <taxon>Tracheophyta</taxon>
        <taxon>Spermatophyta</taxon>
        <taxon>Magnoliopsida</taxon>
        <taxon>Liliopsida</taxon>
        <taxon>Poales</taxon>
        <taxon>Poaceae</taxon>
        <taxon>BOP clade</taxon>
        <taxon>Oryzoideae</taxon>
        <taxon>Oryzeae</taxon>
        <taxon>Oryzinae</taxon>
        <taxon>Oryza</taxon>
    </lineage>
</organism>